<dbReference type="Proteomes" id="UP000015105">
    <property type="component" value="Chromosome 4D"/>
</dbReference>
<dbReference type="EnsemblPlants" id="AET4Gv20661900.9">
    <property type="protein sequence ID" value="AET4Gv20661900.9"/>
    <property type="gene ID" value="AET4Gv20661900"/>
</dbReference>
<proteinExistence type="predicted"/>
<evidence type="ECO:0000313" key="1">
    <source>
        <dbReference type="EnsemblPlants" id="AET4Gv20661900.9"/>
    </source>
</evidence>
<reference evidence="1" key="5">
    <citation type="journal article" date="2021" name="G3 (Bethesda)">
        <title>Aegilops tauschii genome assembly Aet v5.0 features greater sequence contiguity and improved annotation.</title>
        <authorList>
            <person name="Wang L."/>
            <person name="Zhu T."/>
            <person name="Rodriguez J.C."/>
            <person name="Deal K.R."/>
            <person name="Dubcovsky J."/>
            <person name="McGuire P.E."/>
            <person name="Lux T."/>
            <person name="Spannagl M."/>
            <person name="Mayer K.F.X."/>
            <person name="Baldrich P."/>
            <person name="Meyers B.C."/>
            <person name="Huo N."/>
            <person name="Gu Y.Q."/>
            <person name="Zhou H."/>
            <person name="Devos K.M."/>
            <person name="Bennetzen J.L."/>
            <person name="Unver T."/>
            <person name="Budak H."/>
            <person name="Gulick P.J."/>
            <person name="Galiba G."/>
            <person name="Kalapos B."/>
            <person name="Nelson D.R."/>
            <person name="Li P."/>
            <person name="You F.M."/>
            <person name="Luo M.C."/>
            <person name="Dvorak J."/>
        </authorList>
    </citation>
    <scope>NUCLEOTIDE SEQUENCE [LARGE SCALE GENOMIC DNA]</scope>
    <source>
        <strain evidence="1">cv. AL8/78</strain>
    </source>
</reference>
<dbReference type="PANTHER" id="PTHR36739:SF1">
    <property type="entry name" value="D-TAGATOSE-1,6-BISPHOSPHATE ALDOLASE SUBUNIT"/>
    <property type="match status" value="1"/>
</dbReference>
<name>A0A453ISH0_AEGTS</name>
<reference evidence="2" key="2">
    <citation type="journal article" date="2017" name="Nat. Plants">
        <title>The Aegilops tauschii genome reveals multiple impacts of transposons.</title>
        <authorList>
            <person name="Zhao G."/>
            <person name="Zou C."/>
            <person name="Li K."/>
            <person name="Wang K."/>
            <person name="Li T."/>
            <person name="Gao L."/>
            <person name="Zhang X."/>
            <person name="Wang H."/>
            <person name="Yang Z."/>
            <person name="Liu X."/>
            <person name="Jiang W."/>
            <person name="Mao L."/>
            <person name="Kong X."/>
            <person name="Jiao Y."/>
            <person name="Jia J."/>
        </authorList>
    </citation>
    <scope>NUCLEOTIDE SEQUENCE [LARGE SCALE GENOMIC DNA]</scope>
    <source>
        <strain evidence="2">cv. AL8/78</strain>
    </source>
</reference>
<reference evidence="1" key="4">
    <citation type="submission" date="2019-03" db="UniProtKB">
        <authorList>
            <consortium name="EnsemblPlants"/>
        </authorList>
    </citation>
    <scope>IDENTIFICATION</scope>
</reference>
<protein>
    <submittedName>
        <fullName evidence="1">Uncharacterized protein</fullName>
    </submittedName>
</protein>
<reference evidence="2" key="1">
    <citation type="journal article" date="2014" name="Science">
        <title>Ancient hybridizations among the ancestral genomes of bread wheat.</title>
        <authorList>
            <consortium name="International Wheat Genome Sequencing Consortium,"/>
            <person name="Marcussen T."/>
            <person name="Sandve S.R."/>
            <person name="Heier L."/>
            <person name="Spannagl M."/>
            <person name="Pfeifer M."/>
            <person name="Jakobsen K.S."/>
            <person name="Wulff B.B."/>
            <person name="Steuernagel B."/>
            <person name="Mayer K.F."/>
            <person name="Olsen O.A."/>
        </authorList>
    </citation>
    <scope>NUCLEOTIDE SEQUENCE [LARGE SCALE GENOMIC DNA]</scope>
    <source>
        <strain evidence="2">cv. AL8/78</strain>
    </source>
</reference>
<dbReference type="Gramene" id="AET4Gv20661900.9">
    <property type="protein sequence ID" value="AET4Gv20661900.9"/>
    <property type="gene ID" value="AET4Gv20661900"/>
</dbReference>
<organism evidence="1 2">
    <name type="scientific">Aegilops tauschii subsp. strangulata</name>
    <name type="common">Goatgrass</name>
    <dbReference type="NCBI Taxonomy" id="200361"/>
    <lineage>
        <taxon>Eukaryota</taxon>
        <taxon>Viridiplantae</taxon>
        <taxon>Streptophyta</taxon>
        <taxon>Embryophyta</taxon>
        <taxon>Tracheophyta</taxon>
        <taxon>Spermatophyta</taxon>
        <taxon>Magnoliopsida</taxon>
        <taxon>Liliopsida</taxon>
        <taxon>Poales</taxon>
        <taxon>Poaceae</taxon>
        <taxon>BOP clade</taxon>
        <taxon>Pooideae</taxon>
        <taxon>Triticodae</taxon>
        <taxon>Triticeae</taxon>
        <taxon>Triticinae</taxon>
        <taxon>Aegilops</taxon>
    </lineage>
</organism>
<sequence>MSILFLICAYHAVRPDGFDLRVFLLADIEWVQEDKITLFTSDGLVQIGGNMVPRRVTASEVLNLS</sequence>
<keyword evidence="2" id="KW-1185">Reference proteome</keyword>
<evidence type="ECO:0000313" key="2">
    <source>
        <dbReference type="Proteomes" id="UP000015105"/>
    </source>
</evidence>
<accession>A0A453ISH0</accession>
<dbReference type="PANTHER" id="PTHR36739">
    <property type="entry name" value="D-TAGATOSE-1,6-BISPHOSPHATE ALDOLASE SUBUNIT"/>
    <property type="match status" value="1"/>
</dbReference>
<dbReference type="AlphaFoldDB" id="A0A453ISH0"/>
<reference evidence="1" key="3">
    <citation type="journal article" date="2017" name="Nature">
        <title>Genome sequence of the progenitor of the wheat D genome Aegilops tauschii.</title>
        <authorList>
            <person name="Luo M.C."/>
            <person name="Gu Y.Q."/>
            <person name="Puiu D."/>
            <person name="Wang H."/>
            <person name="Twardziok S.O."/>
            <person name="Deal K.R."/>
            <person name="Huo N."/>
            <person name="Zhu T."/>
            <person name="Wang L."/>
            <person name="Wang Y."/>
            <person name="McGuire P.E."/>
            <person name="Liu S."/>
            <person name="Long H."/>
            <person name="Ramasamy R.K."/>
            <person name="Rodriguez J.C."/>
            <person name="Van S.L."/>
            <person name="Yuan L."/>
            <person name="Wang Z."/>
            <person name="Xia Z."/>
            <person name="Xiao L."/>
            <person name="Anderson O.D."/>
            <person name="Ouyang S."/>
            <person name="Liang Y."/>
            <person name="Zimin A.V."/>
            <person name="Pertea G."/>
            <person name="Qi P."/>
            <person name="Bennetzen J.L."/>
            <person name="Dai X."/>
            <person name="Dawson M.W."/>
            <person name="Muller H.G."/>
            <person name="Kugler K."/>
            <person name="Rivarola-Duarte L."/>
            <person name="Spannagl M."/>
            <person name="Mayer K.F.X."/>
            <person name="Lu F.H."/>
            <person name="Bevan M.W."/>
            <person name="Leroy P."/>
            <person name="Li P."/>
            <person name="You F.M."/>
            <person name="Sun Q."/>
            <person name="Liu Z."/>
            <person name="Lyons E."/>
            <person name="Wicker T."/>
            <person name="Salzberg S.L."/>
            <person name="Devos K.M."/>
            <person name="Dvorak J."/>
        </authorList>
    </citation>
    <scope>NUCLEOTIDE SEQUENCE [LARGE SCALE GENOMIC DNA]</scope>
    <source>
        <strain evidence="1">cv. AL8/78</strain>
    </source>
</reference>